<dbReference type="InterPro" id="IPR020845">
    <property type="entry name" value="AMP-binding_CS"/>
</dbReference>
<organism evidence="4">
    <name type="scientific">Nocardia globerula</name>
    <dbReference type="NCBI Taxonomy" id="1818"/>
    <lineage>
        <taxon>Bacteria</taxon>
        <taxon>Bacillati</taxon>
        <taxon>Actinomycetota</taxon>
        <taxon>Actinomycetes</taxon>
        <taxon>Mycobacteriales</taxon>
        <taxon>Nocardiaceae</taxon>
        <taxon>Nocardia</taxon>
    </lineage>
</organism>
<evidence type="ECO:0000256" key="1">
    <source>
        <dbReference type="ARBA" id="ARBA00022598"/>
    </source>
</evidence>
<dbReference type="SUPFAM" id="SSF56801">
    <property type="entry name" value="Acetyl-CoA synthetase-like"/>
    <property type="match status" value="1"/>
</dbReference>
<keyword evidence="1 4" id="KW-0436">Ligase</keyword>
<sequence length="547" mass="58028">MLSEVSPPQLSFTPWPADDAARYRSEGIWAGKTFDQILRESVAAHAHSVAVVDAEQTWTYAELDARVDALAAGLADLGITAQHPVMVQLPNQAEFVAVVFALFRIGAVPVFCLPAHRSSELTALAAASRAVAVITSHHIDGFDHGALALEVASSTPSLNTVVCLPDPGSDAPAGTVNFDAVSAVPREFAAADPGSVAFLQLSGGSTGIPKLIPRTHDDYLYSVLRSNEICGVTTSTVYLATLPVAHNFPMSSPGILGALAAGGTVALTPSPSPTTAFAMIERAGVTMTGLVPPLARLWTETAERGHSHDLSTLTAVLVGGARCPDELAARIGPALGARLQQVFGMAEGLVCYTRDEDPLDVVLTTQGRPMSPFDQIRVVDDNDNDVPAGTEGQLLTKGPYTIRGYFDNPAANARSFTADGWYRTGDVVRVDSAGNITVCGRAVDRINRGGEKVSAEELEEHLLAHPSVRDAIVVAIPDEYLGERTCAFLLAADPSSPPKTAQIRAFVRERGLASWKIPDRVQVLEEFPETGVGKTSRKDLRRMLAAR</sequence>
<dbReference type="EMBL" id="VNIQ01000006">
    <property type="protein sequence ID" value="TYQ02441.1"/>
    <property type="molecule type" value="Genomic_DNA"/>
</dbReference>
<feature type="domain" description="AMP-binding enzyme C-terminal" evidence="3">
    <location>
        <begin position="457"/>
        <end position="534"/>
    </location>
</feature>
<dbReference type="InterPro" id="IPR045851">
    <property type="entry name" value="AMP-bd_C_sf"/>
</dbReference>
<dbReference type="PROSITE" id="PS00455">
    <property type="entry name" value="AMP_BINDING"/>
    <property type="match status" value="1"/>
</dbReference>
<dbReference type="GO" id="GO:0016878">
    <property type="term" value="F:acid-thiol ligase activity"/>
    <property type="evidence" value="ECO:0007669"/>
    <property type="project" value="UniProtKB-ARBA"/>
</dbReference>
<name>A0A652YMB8_NOCGL</name>
<dbReference type="PANTHER" id="PTHR43767">
    <property type="entry name" value="LONG-CHAIN-FATTY-ACID--COA LIGASE"/>
    <property type="match status" value="1"/>
</dbReference>
<proteinExistence type="predicted"/>
<dbReference type="Gene3D" id="2.30.38.10">
    <property type="entry name" value="Luciferase, Domain 3"/>
    <property type="match status" value="1"/>
</dbReference>
<protein>
    <submittedName>
        <fullName evidence="4">2,3-dihydroxybenzoate-AMP ligase</fullName>
    </submittedName>
</protein>
<dbReference type="InterPro" id="IPR000873">
    <property type="entry name" value="AMP-dep_synth/lig_dom"/>
</dbReference>
<dbReference type="FunFam" id="2.30.38.10:FF:000003">
    <property type="entry name" value="Vibriobactin-specific 2,3-dihydroxybenzoate-AMP ligase"/>
    <property type="match status" value="1"/>
</dbReference>
<reference evidence="4" key="1">
    <citation type="submission" date="2019-07" db="EMBL/GenBank/DDBJ databases">
        <title>Genomic Encyclopedia of Type Strains, Phase IV (KMG-IV): sequencing the most valuable type-strain genomes for metagenomic binning, comparative biology and taxonomic classification.</title>
        <authorList>
            <person name="Goeker M."/>
        </authorList>
    </citation>
    <scope>NUCLEOTIDE SEQUENCE</scope>
    <source>
        <strain evidence="4">DSM 44596</strain>
    </source>
</reference>
<dbReference type="Gene3D" id="3.30.300.30">
    <property type="match status" value="1"/>
</dbReference>
<feature type="domain" description="AMP-dependent synthetase/ligase" evidence="2">
    <location>
        <begin position="39"/>
        <end position="406"/>
    </location>
</feature>
<evidence type="ECO:0000313" key="4">
    <source>
        <dbReference type="EMBL" id="TYQ02441.1"/>
    </source>
</evidence>
<dbReference type="Pfam" id="PF00501">
    <property type="entry name" value="AMP-binding"/>
    <property type="match status" value="1"/>
</dbReference>
<dbReference type="AlphaFoldDB" id="A0A652YMB8"/>
<gene>
    <name evidence="4" type="ORF">FNL38_106261</name>
</gene>
<dbReference type="Pfam" id="PF13193">
    <property type="entry name" value="AMP-binding_C"/>
    <property type="match status" value="1"/>
</dbReference>
<accession>A0A652YMB8</accession>
<dbReference type="PANTHER" id="PTHR43767:SF1">
    <property type="entry name" value="NONRIBOSOMAL PEPTIDE SYNTHASE PES1 (EUROFUNG)-RELATED"/>
    <property type="match status" value="1"/>
</dbReference>
<dbReference type="Gene3D" id="3.40.50.980">
    <property type="match status" value="2"/>
</dbReference>
<dbReference type="InterPro" id="IPR025110">
    <property type="entry name" value="AMP-bd_C"/>
</dbReference>
<comment type="caution">
    <text evidence="4">The sequence shown here is derived from an EMBL/GenBank/DDBJ whole genome shotgun (WGS) entry which is preliminary data.</text>
</comment>
<evidence type="ECO:0000259" key="2">
    <source>
        <dbReference type="Pfam" id="PF00501"/>
    </source>
</evidence>
<evidence type="ECO:0000259" key="3">
    <source>
        <dbReference type="Pfam" id="PF13193"/>
    </source>
</evidence>
<dbReference type="InterPro" id="IPR050237">
    <property type="entry name" value="ATP-dep_AMP-bd_enzyme"/>
</dbReference>